<dbReference type="STRING" id="1246995.AFR_28605"/>
<proteinExistence type="predicted"/>
<keyword evidence="3" id="KW-1185">Reference proteome</keyword>
<dbReference type="Gene3D" id="1.10.101.10">
    <property type="entry name" value="PGBD-like superfamily/PGBD"/>
    <property type="match status" value="1"/>
</dbReference>
<dbReference type="PATRIC" id="fig|1246995.3.peg.5800"/>
<accession>U5W4P6</accession>
<dbReference type="EMBL" id="CP006272">
    <property type="protein sequence ID" value="AGZ43982.1"/>
    <property type="molecule type" value="Genomic_DNA"/>
</dbReference>
<protein>
    <recommendedName>
        <fullName evidence="1">Peptidoglycan binding-like domain-containing protein</fullName>
    </recommendedName>
</protein>
<dbReference type="eggNOG" id="COG3409">
    <property type="taxonomic scope" value="Bacteria"/>
</dbReference>
<dbReference type="InterPro" id="IPR002477">
    <property type="entry name" value="Peptidoglycan-bd-like"/>
</dbReference>
<dbReference type="Proteomes" id="UP000017746">
    <property type="component" value="Chromosome"/>
</dbReference>
<dbReference type="InterPro" id="IPR036366">
    <property type="entry name" value="PGBDSf"/>
</dbReference>
<evidence type="ECO:0000313" key="2">
    <source>
        <dbReference type="EMBL" id="AGZ43982.1"/>
    </source>
</evidence>
<reference evidence="2 3" key="1">
    <citation type="journal article" date="2014" name="J. Biotechnol.">
        <title>Complete genome sequence of the actinobacterium Actinoplanes friuliensis HAG 010964, producer of the lipopeptide antibiotic friulimycin.</title>
        <authorList>
            <person name="Ruckert C."/>
            <person name="Szczepanowski R."/>
            <person name="Albersmeier A."/>
            <person name="Goesmann A."/>
            <person name="Fischer N."/>
            <person name="Steinkamper A."/>
            <person name="Puhler A."/>
            <person name="Biener R."/>
            <person name="Schwartz D."/>
            <person name="Kalinowski J."/>
        </authorList>
    </citation>
    <scope>NUCLEOTIDE SEQUENCE [LARGE SCALE GENOMIC DNA]</scope>
    <source>
        <strain evidence="2 3">DSM 7358</strain>
    </source>
</reference>
<dbReference type="OrthoDB" id="3268648at2"/>
<sequence>MRKRQLSVLVAAVVAAGGGIVVWQRDDTPVRSRPPATTVATVAVERTDLSTARTMPGTLGYGAPKAIKAPEGTVTWLPAVGATVKRGRPLYRNDDHPVVVLYGSTPLFRKLDTAGLNGRDVRVVVDNLRALGYRTGDQPVHKPRPGDAVYTAGTIQAVRKWQQEAGLAVTGTIDPADVVVLPGPARVGQITAQLGDPAAEGVLTLTGSAKAVTVPVATAELDTIRAGTAVQVELPGGRTTPGTVTRIDRDAREPEQGADEGAAAEVDVTVTIKDAKAVRKLDSAPVQVSFQGESRDDVLAVPVAALLALSEGGHAVQIAGGALVAVETGMFAKGLVEVSGDGLDEGTLVVTAS</sequence>
<dbReference type="Pfam" id="PF01471">
    <property type="entry name" value="PG_binding_1"/>
    <property type="match status" value="1"/>
</dbReference>
<evidence type="ECO:0000259" key="1">
    <source>
        <dbReference type="Pfam" id="PF01471"/>
    </source>
</evidence>
<feature type="domain" description="Peptidoglycan binding-like" evidence="1">
    <location>
        <begin position="118"/>
        <end position="176"/>
    </location>
</feature>
<evidence type="ECO:0000313" key="3">
    <source>
        <dbReference type="Proteomes" id="UP000017746"/>
    </source>
</evidence>
<organism evidence="2 3">
    <name type="scientific">Actinoplanes friuliensis DSM 7358</name>
    <dbReference type="NCBI Taxonomy" id="1246995"/>
    <lineage>
        <taxon>Bacteria</taxon>
        <taxon>Bacillati</taxon>
        <taxon>Actinomycetota</taxon>
        <taxon>Actinomycetes</taxon>
        <taxon>Micromonosporales</taxon>
        <taxon>Micromonosporaceae</taxon>
        <taxon>Actinoplanes</taxon>
    </lineage>
</organism>
<name>U5W4P6_9ACTN</name>
<gene>
    <name evidence="2" type="ORF">AFR_28605</name>
</gene>
<dbReference type="AlphaFoldDB" id="U5W4P6"/>
<dbReference type="SUPFAM" id="SSF47090">
    <property type="entry name" value="PGBD-like"/>
    <property type="match status" value="1"/>
</dbReference>
<dbReference type="RefSeq" id="WP_023560319.1">
    <property type="nucleotide sequence ID" value="NC_022657.1"/>
</dbReference>
<dbReference type="KEGG" id="afs:AFR_28605"/>
<dbReference type="HOGENOM" id="CLU_057459_1_0_11"/>
<dbReference type="InterPro" id="IPR036365">
    <property type="entry name" value="PGBD-like_sf"/>
</dbReference>